<feature type="region of interest" description="Disordered" evidence="1">
    <location>
        <begin position="1"/>
        <end position="64"/>
    </location>
</feature>
<reference evidence="2 3" key="1">
    <citation type="journal article" date="2018" name="PLoS ONE">
        <title>The draft genome of Kipferlia bialata reveals reductive genome evolution in fornicate parasites.</title>
        <authorList>
            <person name="Tanifuji G."/>
            <person name="Takabayashi S."/>
            <person name="Kume K."/>
            <person name="Takagi M."/>
            <person name="Nakayama T."/>
            <person name="Kamikawa R."/>
            <person name="Inagaki Y."/>
            <person name="Hashimoto T."/>
        </authorList>
    </citation>
    <scope>NUCLEOTIDE SEQUENCE [LARGE SCALE GENOMIC DNA]</scope>
    <source>
        <strain evidence="2">NY0173</strain>
    </source>
</reference>
<evidence type="ECO:0000313" key="2">
    <source>
        <dbReference type="EMBL" id="GIQ89197.1"/>
    </source>
</evidence>
<evidence type="ECO:0000256" key="1">
    <source>
        <dbReference type="SAM" id="MobiDB-lite"/>
    </source>
</evidence>
<sequence>KTSIRQNTSVRERIRESESELKERNRRKDLSQQRESQAASKAELRRLGSRANKAQSEAQKLAQKEQELIRRVQQMRMKQREAYSELENVLQSP</sequence>
<dbReference type="AlphaFoldDB" id="A0A9K3D6T7"/>
<dbReference type="EMBL" id="BDIP01004786">
    <property type="protein sequence ID" value="GIQ89197.1"/>
    <property type="molecule type" value="Genomic_DNA"/>
</dbReference>
<accession>A0A9K3D6T7</accession>
<dbReference type="Proteomes" id="UP000265618">
    <property type="component" value="Unassembled WGS sequence"/>
</dbReference>
<organism evidence="2 3">
    <name type="scientific">Kipferlia bialata</name>
    <dbReference type="NCBI Taxonomy" id="797122"/>
    <lineage>
        <taxon>Eukaryota</taxon>
        <taxon>Metamonada</taxon>
        <taxon>Carpediemonas-like organisms</taxon>
        <taxon>Kipferlia</taxon>
    </lineage>
</organism>
<name>A0A9K3D6T7_9EUKA</name>
<feature type="compositionally biased region" description="Basic and acidic residues" evidence="1">
    <location>
        <begin position="10"/>
        <end position="32"/>
    </location>
</feature>
<protein>
    <submittedName>
        <fullName evidence="2">Uncharacterized protein</fullName>
    </submittedName>
</protein>
<feature type="non-terminal residue" evidence="2">
    <location>
        <position position="93"/>
    </location>
</feature>
<keyword evidence="3" id="KW-1185">Reference proteome</keyword>
<proteinExistence type="predicted"/>
<comment type="caution">
    <text evidence="2">The sequence shown here is derived from an EMBL/GenBank/DDBJ whole genome shotgun (WGS) entry which is preliminary data.</text>
</comment>
<gene>
    <name evidence="2" type="ORF">KIPB_011605</name>
</gene>
<evidence type="ECO:0000313" key="3">
    <source>
        <dbReference type="Proteomes" id="UP000265618"/>
    </source>
</evidence>